<keyword evidence="6" id="KW-0418">Kinase</keyword>
<dbReference type="AlphaFoldDB" id="A0AA38G464"/>
<proteinExistence type="inferred from homology"/>
<keyword evidence="3 11" id="KW-0723">Serine/threonine-protein kinase</keyword>
<evidence type="ECO:0000256" key="9">
    <source>
        <dbReference type="ARBA" id="ARBA00048367"/>
    </source>
</evidence>
<dbReference type="PROSITE" id="PS50011">
    <property type="entry name" value="PROTEIN_KINASE_DOM"/>
    <property type="match status" value="1"/>
</dbReference>
<evidence type="ECO:0000256" key="1">
    <source>
        <dbReference type="ARBA" id="ARBA00006485"/>
    </source>
</evidence>
<gene>
    <name evidence="13" type="ORF">KI387_024543</name>
</gene>
<evidence type="ECO:0000313" key="14">
    <source>
        <dbReference type="Proteomes" id="UP000824469"/>
    </source>
</evidence>
<dbReference type="InterPro" id="IPR011009">
    <property type="entry name" value="Kinase-like_dom_sf"/>
</dbReference>
<dbReference type="PANTHER" id="PTHR24056:SF254">
    <property type="entry name" value="CYCLIN-DEPENDENT KINASE 2"/>
    <property type="match status" value="1"/>
</dbReference>
<dbReference type="InterPro" id="IPR050108">
    <property type="entry name" value="CDK"/>
</dbReference>
<dbReference type="EMBL" id="JAHRHJ020000005">
    <property type="protein sequence ID" value="KAH9315916.1"/>
    <property type="molecule type" value="Genomic_DNA"/>
</dbReference>
<protein>
    <recommendedName>
        <fullName evidence="2">cyclin-dependent kinase</fullName>
        <ecNumber evidence="2">2.7.11.22</ecNumber>
    </recommendedName>
</protein>
<dbReference type="PROSITE" id="PS00107">
    <property type="entry name" value="PROTEIN_KINASE_ATP"/>
    <property type="match status" value="1"/>
</dbReference>
<comment type="similarity">
    <text evidence="1">Belongs to the protein kinase superfamily. CMGC Ser/Thr protein kinase family. CDC2/CDKX subfamily.</text>
</comment>
<dbReference type="GO" id="GO:0000307">
    <property type="term" value="C:cyclin-dependent protein kinase holoenzyme complex"/>
    <property type="evidence" value="ECO:0007669"/>
    <property type="project" value="TreeGrafter"/>
</dbReference>
<keyword evidence="7 10" id="KW-0067">ATP-binding</keyword>
<accession>A0AA38G464</accession>
<keyword evidence="4" id="KW-0808">Transferase</keyword>
<dbReference type="GO" id="GO:0005524">
    <property type="term" value="F:ATP binding"/>
    <property type="evidence" value="ECO:0007669"/>
    <property type="project" value="UniProtKB-UniRule"/>
</dbReference>
<evidence type="ECO:0000256" key="2">
    <source>
        <dbReference type="ARBA" id="ARBA00012425"/>
    </source>
</evidence>
<evidence type="ECO:0000256" key="4">
    <source>
        <dbReference type="ARBA" id="ARBA00022679"/>
    </source>
</evidence>
<comment type="caution">
    <text evidence="13">The sequence shown here is derived from an EMBL/GenBank/DDBJ whole genome shotgun (WGS) entry which is preliminary data.</text>
</comment>
<evidence type="ECO:0000256" key="5">
    <source>
        <dbReference type="ARBA" id="ARBA00022741"/>
    </source>
</evidence>
<dbReference type="GO" id="GO:0005634">
    <property type="term" value="C:nucleus"/>
    <property type="evidence" value="ECO:0007669"/>
    <property type="project" value="TreeGrafter"/>
</dbReference>
<dbReference type="GO" id="GO:0030332">
    <property type="term" value="F:cyclin binding"/>
    <property type="evidence" value="ECO:0007669"/>
    <property type="project" value="TreeGrafter"/>
</dbReference>
<dbReference type="GO" id="GO:0007165">
    <property type="term" value="P:signal transduction"/>
    <property type="evidence" value="ECO:0007669"/>
    <property type="project" value="TreeGrafter"/>
</dbReference>
<evidence type="ECO:0000256" key="8">
    <source>
        <dbReference type="ARBA" id="ARBA00047811"/>
    </source>
</evidence>
<sequence length="255" mass="28471">KKCWRWTHKRSGFEVLYKTLGRSGLLPLSQAKLMARVGYRLLSYVGRGSYGVVAKALSLHEGKTVAIKTSSYTSVAEKESSILNFLSPNEYVVGILGQGRAEIVDGCLLEELISNGHKRSGMNSNAVVYIAMEFMDMDLHSLISSGRILLGGVYIKYNSQVQIRSLMWQLCNGVAYCHSKGIAHRDLKPSNCLLSINKVNGVVKLKLADFGLAVKMEDAEDGMKKKDENEYVSLWYRAPELLMQSDRYNCFALDI</sequence>
<dbReference type="GO" id="GO:0004693">
    <property type="term" value="F:cyclin-dependent protein serine/threonine kinase activity"/>
    <property type="evidence" value="ECO:0007669"/>
    <property type="project" value="UniProtKB-EC"/>
</dbReference>
<dbReference type="GO" id="GO:0005737">
    <property type="term" value="C:cytoplasm"/>
    <property type="evidence" value="ECO:0007669"/>
    <property type="project" value="TreeGrafter"/>
</dbReference>
<name>A0AA38G464_TAXCH</name>
<evidence type="ECO:0000259" key="12">
    <source>
        <dbReference type="PROSITE" id="PS50011"/>
    </source>
</evidence>
<evidence type="ECO:0000256" key="10">
    <source>
        <dbReference type="PROSITE-ProRule" id="PRU10141"/>
    </source>
</evidence>
<feature type="domain" description="Protein kinase" evidence="12">
    <location>
        <begin position="39"/>
        <end position="255"/>
    </location>
</feature>
<dbReference type="GO" id="GO:0010389">
    <property type="term" value="P:regulation of G2/M transition of mitotic cell cycle"/>
    <property type="evidence" value="ECO:0007669"/>
    <property type="project" value="TreeGrafter"/>
</dbReference>
<keyword evidence="5 10" id="KW-0547">Nucleotide-binding</keyword>
<dbReference type="Proteomes" id="UP000824469">
    <property type="component" value="Unassembled WGS sequence"/>
</dbReference>
<keyword evidence="14" id="KW-1185">Reference proteome</keyword>
<dbReference type="PANTHER" id="PTHR24056">
    <property type="entry name" value="CELL DIVISION PROTEIN KINASE"/>
    <property type="match status" value="1"/>
</dbReference>
<dbReference type="GO" id="GO:0000082">
    <property type="term" value="P:G1/S transition of mitotic cell cycle"/>
    <property type="evidence" value="ECO:0007669"/>
    <property type="project" value="TreeGrafter"/>
</dbReference>
<dbReference type="Gene3D" id="1.10.510.10">
    <property type="entry name" value="Transferase(Phosphotransferase) domain 1"/>
    <property type="match status" value="1"/>
</dbReference>
<evidence type="ECO:0000313" key="13">
    <source>
        <dbReference type="EMBL" id="KAH9315916.1"/>
    </source>
</evidence>
<dbReference type="Pfam" id="PF00069">
    <property type="entry name" value="Pkinase"/>
    <property type="match status" value="1"/>
</dbReference>
<evidence type="ECO:0000256" key="6">
    <source>
        <dbReference type="ARBA" id="ARBA00022777"/>
    </source>
</evidence>
<dbReference type="PROSITE" id="PS00108">
    <property type="entry name" value="PROTEIN_KINASE_ST"/>
    <property type="match status" value="1"/>
</dbReference>
<comment type="catalytic activity">
    <reaction evidence="9">
        <text>L-seryl-[protein] + ATP = O-phospho-L-seryl-[protein] + ADP + H(+)</text>
        <dbReference type="Rhea" id="RHEA:17989"/>
        <dbReference type="Rhea" id="RHEA-COMP:9863"/>
        <dbReference type="Rhea" id="RHEA-COMP:11604"/>
        <dbReference type="ChEBI" id="CHEBI:15378"/>
        <dbReference type="ChEBI" id="CHEBI:29999"/>
        <dbReference type="ChEBI" id="CHEBI:30616"/>
        <dbReference type="ChEBI" id="CHEBI:83421"/>
        <dbReference type="ChEBI" id="CHEBI:456216"/>
        <dbReference type="EC" id="2.7.11.22"/>
    </reaction>
</comment>
<evidence type="ECO:0000256" key="3">
    <source>
        <dbReference type="ARBA" id="ARBA00022527"/>
    </source>
</evidence>
<dbReference type="EC" id="2.7.11.22" evidence="2"/>
<dbReference type="InterPro" id="IPR000719">
    <property type="entry name" value="Prot_kinase_dom"/>
</dbReference>
<organism evidence="13 14">
    <name type="scientific">Taxus chinensis</name>
    <name type="common">Chinese yew</name>
    <name type="synonym">Taxus wallichiana var. chinensis</name>
    <dbReference type="NCBI Taxonomy" id="29808"/>
    <lineage>
        <taxon>Eukaryota</taxon>
        <taxon>Viridiplantae</taxon>
        <taxon>Streptophyta</taxon>
        <taxon>Embryophyta</taxon>
        <taxon>Tracheophyta</taxon>
        <taxon>Spermatophyta</taxon>
        <taxon>Pinopsida</taxon>
        <taxon>Pinidae</taxon>
        <taxon>Conifers II</taxon>
        <taxon>Cupressales</taxon>
        <taxon>Taxaceae</taxon>
        <taxon>Taxus</taxon>
    </lineage>
</organism>
<dbReference type="InterPro" id="IPR017441">
    <property type="entry name" value="Protein_kinase_ATP_BS"/>
</dbReference>
<feature type="non-terminal residue" evidence="13">
    <location>
        <position position="255"/>
    </location>
</feature>
<evidence type="ECO:0000256" key="11">
    <source>
        <dbReference type="RuleBase" id="RU000304"/>
    </source>
</evidence>
<dbReference type="SUPFAM" id="SSF56112">
    <property type="entry name" value="Protein kinase-like (PK-like)"/>
    <property type="match status" value="1"/>
</dbReference>
<feature type="non-terminal residue" evidence="13">
    <location>
        <position position="1"/>
    </location>
</feature>
<dbReference type="GO" id="GO:0010468">
    <property type="term" value="P:regulation of gene expression"/>
    <property type="evidence" value="ECO:0007669"/>
    <property type="project" value="TreeGrafter"/>
</dbReference>
<comment type="catalytic activity">
    <reaction evidence="8">
        <text>L-threonyl-[protein] + ATP = O-phospho-L-threonyl-[protein] + ADP + H(+)</text>
        <dbReference type="Rhea" id="RHEA:46608"/>
        <dbReference type="Rhea" id="RHEA-COMP:11060"/>
        <dbReference type="Rhea" id="RHEA-COMP:11605"/>
        <dbReference type="ChEBI" id="CHEBI:15378"/>
        <dbReference type="ChEBI" id="CHEBI:30013"/>
        <dbReference type="ChEBI" id="CHEBI:30616"/>
        <dbReference type="ChEBI" id="CHEBI:61977"/>
        <dbReference type="ChEBI" id="CHEBI:456216"/>
        <dbReference type="EC" id="2.7.11.22"/>
    </reaction>
</comment>
<evidence type="ECO:0000256" key="7">
    <source>
        <dbReference type="ARBA" id="ARBA00022840"/>
    </source>
</evidence>
<feature type="binding site" evidence="10">
    <location>
        <position position="68"/>
    </location>
    <ligand>
        <name>ATP</name>
        <dbReference type="ChEBI" id="CHEBI:30616"/>
    </ligand>
</feature>
<dbReference type="SMART" id="SM00220">
    <property type="entry name" value="S_TKc"/>
    <property type="match status" value="1"/>
</dbReference>
<reference evidence="13 14" key="1">
    <citation type="journal article" date="2021" name="Nat. Plants">
        <title>The Taxus genome provides insights into paclitaxel biosynthesis.</title>
        <authorList>
            <person name="Xiong X."/>
            <person name="Gou J."/>
            <person name="Liao Q."/>
            <person name="Li Y."/>
            <person name="Zhou Q."/>
            <person name="Bi G."/>
            <person name="Li C."/>
            <person name="Du R."/>
            <person name="Wang X."/>
            <person name="Sun T."/>
            <person name="Guo L."/>
            <person name="Liang H."/>
            <person name="Lu P."/>
            <person name="Wu Y."/>
            <person name="Zhang Z."/>
            <person name="Ro D.K."/>
            <person name="Shang Y."/>
            <person name="Huang S."/>
            <person name="Yan J."/>
        </authorList>
    </citation>
    <scope>NUCLEOTIDE SEQUENCE [LARGE SCALE GENOMIC DNA]</scope>
    <source>
        <strain evidence="13">Ta-2019</strain>
    </source>
</reference>
<dbReference type="Gene3D" id="3.30.200.20">
    <property type="entry name" value="Phosphorylase Kinase, domain 1"/>
    <property type="match status" value="1"/>
</dbReference>
<dbReference type="InterPro" id="IPR008271">
    <property type="entry name" value="Ser/Thr_kinase_AS"/>
</dbReference>